<accession>A0A084IJE7</accession>
<dbReference type="GO" id="GO:0016616">
    <property type="term" value="F:oxidoreductase activity, acting on the CH-OH group of donors, NAD or NADP as acceptor"/>
    <property type="evidence" value="ECO:0007669"/>
    <property type="project" value="UniProtKB-ARBA"/>
</dbReference>
<dbReference type="Proteomes" id="UP000028302">
    <property type="component" value="Unassembled WGS sequence"/>
</dbReference>
<dbReference type="Pfam" id="PF00107">
    <property type="entry name" value="ADH_zinc_N"/>
    <property type="match status" value="1"/>
</dbReference>
<organism evidence="8 9">
    <name type="scientific">Salinisphaera hydrothermalis (strain C41B8)</name>
    <dbReference type="NCBI Taxonomy" id="1304275"/>
    <lineage>
        <taxon>Bacteria</taxon>
        <taxon>Pseudomonadati</taxon>
        <taxon>Pseudomonadota</taxon>
        <taxon>Gammaproteobacteria</taxon>
        <taxon>Salinisphaerales</taxon>
        <taxon>Salinisphaeraceae</taxon>
        <taxon>Salinisphaera</taxon>
    </lineage>
</organism>
<dbReference type="InterPro" id="IPR013154">
    <property type="entry name" value="ADH-like_N"/>
</dbReference>
<keyword evidence="5" id="KW-0560">Oxidoreductase</keyword>
<dbReference type="PATRIC" id="fig|1304275.5.peg.2606"/>
<gene>
    <name evidence="8" type="ORF">C41B8_12775</name>
</gene>
<evidence type="ECO:0000256" key="5">
    <source>
        <dbReference type="ARBA" id="ARBA00023002"/>
    </source>
</evidence>
<dbReference type="Gene3D" id="3.90.180.10">
    <property type="entry name" value="Medium-chain alcohol dehydrogenases, catalytic domain"/>
    <property type="match status" value="1"/>
</dbReference>
<dbReference type="eggNOG" id="COG1063">
    <property type="taxonomic scope" value="Bacteria"/>
</dbReference>
<proteinExistence type="inferred from homology"/>
<dbReference type="OrthoDB" id="9773078at2"/>
<reference evidence="8 9" key="1">
    <citation type="submission" date="2013-03" db="EMBL/GenBank/DDBJ databases">
        <title>Salinisphaera hydrothermalis C41B8 Genome Sequencing.</title>
        <authorList>
            <person name="Li C."/>
            <person name="Lai Q."/>
            <person name="Shao Z."/>
        </authorList>
    </citation>
    <scope>NUCLEOTIDE SEQUENCE [LARGE SCALE GENOMIC DNA]</scope>
    <source>
        <strain evidence="8 9">C41B8</strain>
    </source>
</reference>
<evidence type="ECO:0000313" key="9">
    <source>
        <dbReference type="Proteomes" id="UP000028302"/>
    </source>
</evidence>
<dbReference type="GO" id="GO:0008270">
    <property type="term" value="F:zinc ion binding"/>
    <property type="evidence" value="ECO:0007669"/>
    <property type="project" value="InterPro"/>
</dbReference>
<dbReference type="Gene3D" id="3.40.50.720">
    <property type="entry name" value="NAD(P)-binding Rossmann-like Domain"/>
    <property type="match status" value="1"/>
</dbReference>
<keyword evidence="3 6" id="KW-0479">Metal-binding</keyword>
<keyword evidence="9" id="KW-1185">Reference proteome</keyword>
<comment type="cofactor">
    <cofactor evidence="1 6">
        <name>Zn(2+)</name>
        <dbReference type="ChEBI" id="CHEBI:29105"/>
    </cofactor>
</comment>
<dbReference type="InterPro" id="IPR020843">
    <property type="entry name" value="ER"/>
</dbReference>
<dbReference type="CDD" id="cd08233">
    <property type="entry name" value="butanediol_DH_like"/>
    <property type="match status" value="1"/>
</dbReference>
<feature type="domain" description="Enoyl reductase (ER)" evidence="7">
    <location>
        <begin position="10"/>
        <end position="353"/>
    </location>
</feature>
<dbReference type="PANTHER" id="PTHR43161">
    <property type="entry name" value="SORBITOL DEHYDROGENASE"/>
    <property type="match status" value="1"/>
</dbReference>
<dbReference type="SUPFAM" id="SSF50129">
    <property type="entry name" value="GroES-like"/>
    <property type="match status" value="1"/>
</dbReference>
<dbReference type="STRING" id="1304275.C41B8_12775"/>
<evidence type="ECO:0000256" key="3">
    <source>
        <dbReference type="ARBA" id="ARBA00022723"/>
    </source>
</evidence>
<dbReference type="Pfam" id="PF08240">
    <property type="entry name" value="ADH_N"/>
    <property type="match status" value="1"/>
</dbReference>
<dbReference type="InterPro" id="IPR013149">
    <property type="entry name" value="ADH-like_C"/>
</dbReference>
<dbReference type="InterPro" id="IPR036291">
    <property type="entry name" value="NAD(P)-bd_dom_sf"/>
</dbReference>
<dbReference type="InterPro" id="IPR002328">
    <property type="entry name" value="ADH_Zn_CS"/>
</dbReference>
<dbReference type="PANTHER" id="PTHR43161:SF23">
    <property type="entry name" value="(R,R)-BUTANEDIOL DEHYDROGENASE-RELATED"/>
    <property type="match status" value="1"/>
</dbReference>
<dbReference type="EMBL" id="APNK01000021">
    <property type="protein sequence ID" value="KEZ76831.1"/>
    <property type="molecule type" value="Genomic_DNA"/>
</dbReference>
<evidence type="ECO:0000259" key="7">
    <source>
        <dbReference type="SMART" id="SM00829"/>
    </source>
</evidence>
<evidence type="ECO:0000256" key="1">
    <source>
        <dbReference type="ARBA" id="ARBA00001947"/>
    </source>
</evidence>
<comment type="caution">
    <text evidence="8">The sequence shown here is derived from an EMBL/GenBank/DDBJ whole genome shotgun (WGS) entry which is preliminary data.</text>
</comment>
<keyword evidence="4 6" id="KW-0862">Zinc</keyword>
<dbReference type="AlphaFoldDB" id="A0A084IJE7"/>
<name>A0A084IJE7_SALHC</name>
<dbReference type="RefSeq" id="WP_037338878.1">
    <property type="nucleotide sequence ID" value="NZ_APNK01000021.1"/>
</dbReference>
<evidence type="ECO:0000256" key="6">
    <source>
        <dbReference type="RuleBase" id="RU361277"/>
    </source>
</evidence>
<sequence length="359" mass="37917">MKALRFHAAGDLRIEDVAEPAEPGPDQVVISNRFAGICGTDLHEYAYGPVFVPTEPHPFTGATAPQILGHEFGGVVTAVGRNVTHCQPGDRVSIQPLLMPRVGDYYAERGLFHLSSQLTLVGLGWHSGGMAEGALVNDYNVQVVPEALTDRQAALIEPTAVAVYSCDRGGVSAGNSVLVTGAGPIGILALMAARAAGATQLFISDVNATRLKLAEAAVPGVIPINPVEQNVGDTIRDATEGHVGCDVAIECAGNEHALKTGLDAVRKQGVIVQTGLHPGENPLNWFDVTFKDVDVRGSWAYPTHYWPRVARLIESGQIPAENIVTRTVTLDDAVTRGFDALMDPAGGQLKILIDLESAA</sequence>
<evidence type="ECO:0000313" key="8">
    <source>
        <dbReference type="EMBL" id="KEZ76831.1"/>
    </source>
</evidence>
<dbReference type="SUPFAM" id="SSF51735">
    <property type="entry name" value="NAD(P)-binding Rossmann-fold domains"/>
    <property type="match status" value="1"/>
</dbReference>
<comment type="similarity">
    <text evidence="2 6">Belongs to the zinc-containing alcohol dehydrogenase family.</text>
</comment>
<dbReference type="SMART" id="SM00829">
    <property type="entry name" value="PKS_ER"/>
    <property type="match status" value="1"/>
</dbReference>
<protein>
    <submittedName>
        <fullName evidence="8">Zinc-binding dehydrogenase</fullName>
    </submittedName>
</protein>
<dbReference type="PROSITE" id="PS00059">
    <property type="entry name" value="ADH_ZINC"/>
    <property type="match status" value="1"/>
</dbReference>
<dbReference type="InterPro" id="IPR011032">
    <property type="entry name" value="GroES-like_sf"/>
</dbReference>
<evidence type="ECO:0000256" key="4">
    <source>
        <dbReference type="ARBA" id="ARBA00022833"/>
    </source>
</evidence>
<evidence type="ECO:0000256" key="2">
    <source>
        <dbReference type="ARBA" id="ARBA00008072"/>
    </source>
</evidence>